<reference evidence="3" key="1">
    <citation type="journal article" date="2019" name="Int. J. Syst. Evol. Microbiol.">
        <title>The Global Catalogue of Microorganisms (GCM) 10K type strain sequencing project: providing services to taxonomists for standard genome sequencing and annotation.</title>
        <authorList>
            <consortium name="The Broad Institute Genomics Platform"/>
            <consortium name="The Broad Institute Genome Sequencing Center for Infectious Disease"/>
            <person name="Wu L."/>
            <person name="Ma J."/>
        </authorList>
    </citation>
    <scope>NUCLEOTIDE SEQUENCE [LARGE SCALE GENOMIC DNA]</scope>
    <source>
        <strain evidence="3">LMG 29247</strain>
    </source>
</reference>
<dbReference type="Pfam" id="PF11162">
    <property type="entry name" value="DUF2946"/>
    <property type="match status" value="1"/>
</dbReference>
<feature type="chain" id="PRO_5047423096" evidence="1">
    <location>
        <begin position="29"/>
        <end position="130"/>
    </location>
</feature>
<dbReference type="InterPro" id="IPR021333">
    <property type="entry name" value="DUF2946"/>
</dbReference>
<comment type="caution">
    <text evidence="2">The sequence shown here is derived from an EMBL/GenBank/DDBJ whole genome shotgun (WGS) entry which is preliminary data.</text>
</comment>
<evidence type="ECO:0000256" key="1">
    <source>
        <dbReference type="SAM" id="SignalP"/>
    </source>
</evidence>
<gene>
    <name evidence="2" type="ORF">ACFSF0_12315</name>
</gene>
<name>A0ABW4KVY2_9BURK</name>
<evidence type="ECO:0000313" key="3">
    <source>
        <dbReference type="Proteomes" id="UP001597304"/>
    </source>
</evidence>
<organism evidence="2 3">
    <name type="scientific">Ottowia flava</name>
    <dbReference type="NCBI Taxonomy" id="2675430"/>
    <lineage>
        <taxon>Bacteria</taxon>
        <taxon>Pseudomonadati</taxon>
        <taxon>Pseudomonadota</taxon>
        <taxon>Betaproteobacteria</taxon>
        <taxon>Burkholderiales</taxon>
        <taxon>Comamonadaceae</taxon>
        <taxon>Ottowia</taxon>
    </lineage>
</organism>
<dbReference type="Proteomes" id="UP001597304">
    <property type="component" value="Unassembled WGS sequence"/>
</dbReference>
<keyword evidence="1" id="KW-0732">Signal</keyword>
<protein>
    <submittedName>
        <fullName evidence="2">DUF2946 family protein</fullName>
    </submittedName>
</protein>
<accession>A0ABW4KVY2</accession>
<sequence length="130" mass="13423">MLQGFRQRKRLHTVVFTVLALAWLVALAAGVQARAAMPTLLPLDVCTTAPDGGSHTWGHGSDAPAGSSHHSDPDCLLCLALATPPAFALAPARLPLPATSTLRPHATSAVPAWVARAPLPARGPPALLHA</sequence>
<evidence type="ECO:0000313" key="2">
    <source>
        <dbReference type="EMBL" id="MFD1711396.1"/>
    </source>
</evidence>
<feature type="signal peptide" evidence="1">
    <location>
        <begin position="1"/>
        <end position="28"/>
    </location>
</feature>
<dbReference type="EMBL" id="JBHUEJ010000026">
    <property type="protein sequence ID" value="MFD1711396.1"/>
    <property type="molecule type" value="Genomic_DNA"/>
</dbReference>
<proteinExistence type="predicted"/>
<keyword evidence="3" id="KW-1185">Reference proteome</keyword>